<dbReference type="PATRIC" id="fig|1434104.5.peg.920"/>
<dbReference type="OrthoDB" id="137296at2157"/>
<dbReference type="EMBL" id="CP009518">
    <property type="protein sequence ID" value="AKB84904.1"/>
    <property type="molecule type" value="Genomic_DNA"/>
</dbReference>
<proteinExistence type="predicted"/>
<reference evidence="2 3" key="1">
    <citation type="submission" date="2014-07" db="EMBL/GenBank/DDBJ databases">
        <title>Methanogenic archaea and the global carbon cycle.</title>
        <authorList>
            <person name="Henriksen J.R."/>
            <person name="Luke J."/>
            <person name="Reinhart S."/>
            <person name="Benedict M.N."/>
            <person name="Youngblut N.D."/>
            <person name="Metcalf M.E."/>
            <person name="Whitaker R.J."/>
            <person name="Metcalf W.W."/>
        </authorList>
    </citation>
    <scope>NUCLEOTIDE SEQUENCE [LARGE SCALE GENOMIC DNA]</scope>
    <source>
        <strain evidence="2 3">MM1</strain>
    </source>
</reference>
<keyword evidence="3" id="KW-1185">Reference proteome</keyword>
<dbReference type="HOGENOM" id="CLU_1763891_0_0_2"/>
<dbReference type="Proteomes" id="UP000033048">
    <property type="component" value="Chromosome"/>
</dbReference>
<accession>A0A0E3X048</accession>
<name>A0A0E3X048_METMT</name>
<keyword evidence="1" id="KW-1133">Transmembrane helix</keyword>
<sequence length="147" mass="16726">MKLIERYWMPMLFIAMLLIGMVIVVSMDAQDVVEDNKNECAEAPCIEGVDDLNRLSADELLALAEQNETVRKLVEESRKIHPVQIESLEDLENLPDNYPEDIKKIMIDDFYTRLGGDNNGTIEGENMSDYNNLSCNDSGFYDSAIDR</sequence>
<protein>
    <submittedName>
        <fullName evidence="2">Uncharacterized protein</fullName>
    </submittedName>
</protein>
<dbReference type="GeneID" id="60431122"/>
<evidence type="ECO:0000313" key="2">
    <source>
        <dbReference type="EMBL" id="AKB84904.1"/>
    </source>
</evidence>
<dbReference type="AlphaFoldDB" id="A0A0E3X048"/>
<dbReference type="KEGG" id="mmet:MCMEM_0851"/>
<evidence type="ECO:0000256" key="1">
    <source>
        <dbReference type="SAM" id="Phobius"/>
    </source>
</evidence>
<feature type="transmembrane region" description="Helical" evidence="1">
    <location>
        <begin position="7"/>
        <end position="27"/>
    </location>
</feature>
<keyword evidence="1" id="KW-0812">Transmembrane</keyword>
<organism evidence="2 3">
    <name type="scientific">Methanococcoides methylutens MM1</name>
    <dbReference type="NCBI Taxonomy" id="1434104"/>
    <lineage>
        <taxon>Archaea</taxon>
        <taxon>Methanobacteriati</taxon>
        <taxon>Methanobacteriota</taxon>
        <taxon>Stenosarchaea group</taxon>
        <taxon>Methanomicrobia</taxon>
        <taxon>Methanosarcinales</taxon>
        <taxon>Methanosarcinaceae</taxon>
        <taxon>Methanococcoides</taxon>
    </lineage>
</organism>
<gene>
    <name evidence="2" type="ORF">MCMEM_0851</name>
</gene>
<keyword evidence="1" id="KW-0472">Membrane</keyword>
<dbReference type="STRING" id="1434104.MCMEM_0851"/>
<evidence type="ECO:0000313" key="3">
    <source>
        <dbReference type="Proteomes" id="UP000033048"/>
    </source>
</evidence>
<dbReference type="RefSeq" id="WP_052721311.1">
    <property type="nucleotide sequence ID" value="NZ_CP009518.1"/>
</dbReference>